<dbReference type="NCBIfam" id="TIGR02122">
    <property type="entry name" value="TRAP_TAXI"/>
    <property type="match status" value="1"/>
</dbReference>
<feature type="signal peptide" evidence="1">
    <location>
        <begin position="1"/>
        <end position="18"/>
    </location>
</feature>
<name>A0A3N1KTC5_9PROT</name>
<dbReference type="AlphaFoldDB" id="A0A3N1KTC5"/>
<sequence length="335" mass="34197">MLRYVPFLALASLVSACADMPGAGPVTGNAPAAVVTIGAGVPGGTYDRIGSAICEAVAAGPAALPCTLVASEGSVENLLALQRGSAGFALTQADTALAAQLGVGPFKDKGPDRSLRSVLALGVEPLTVVVRADSAIAGFADLKGKRIDPGVEGSGTELTMRGLMLSHGWTVGRDVRVAAIPSGTHADALCQSRIDAVAFIGAQPNPAVEAAASACPVRLLSAAGPVINAVVVGYPTIDRETIPAGTYPWQTEAVQTVGLQMLLATTERQGDATVAAVSEGLRANIDRFKRTHPSLRRITAKSLLVDNDVLPLHDAAVRSATAAGVVTRDELFLPK</sequence>
<evidence type="ECO:0000313" key="3">
    <source>
        <dbReference type="Proteomes" id="UP000278222"/>
    </source>
</evidence>
<reference evidence="2 3" key="1">
    <citation type="submission" date="2018-11" db="EMBL/GenBank/DDBJ databases">
        <title>Genomic Encyclopedia of Type Strains, Phase IV (KMG-IV): sequencing the most valuable type-strain genomes for metagenomic binning, comparative biology and taxonomic classification.</title>
        <authorList>
            <person name="Goeker M."/>
        </authorList>
    </citation>
    <scope>NUCLEOTIDE SEQUENCE [LARGE SCALE GENOMIC DNA]</scope>
    <source>
        <strain evidence="2 3">DSM 5900</strain>
    </source>
</reference>
<dbReference type="EMBL" id="RJKX01000016">
    <property type="protein sequence ID" value="ROP83841.1"/>
    <property type="molecule type" value="Genomic_DNA"/>
</dbReference>
<dbReference type="PANTHER" id="PTHR42941">
    <property type="entry name" value="SLL1037 PROTEIN"/>
    <property type="match status" value="1"/>
</dbReference>
<keyword evidence="1" id="KW-0732">Signal</keyword>
<keyword evidence="3" id="KW-1185">Reference proteome</keyword>
<proteinExistence type="predicted"/>
<dbReference type="Gene3D" id="3.40.190.10">
    <property type="entry name" value="Periplasmic binding protein-like II"/>
    <property type="match status" value="2"/>
</dbReference>
<feature type="chain" id="PRO_5018165237" description="TRAP transporter TAXI family solute receptor" evidence="1">
    <location>
        <begin position="19"/>
        <end position="335"/>
    </location>
</feature>
<dbReference type="InterPro" id="IPR011852">
    <property type="entry name" value="TRAP_TAXI"/>
</dbReference>
<evidence type="ECO:0000256" key="1">
    <source>
        <dbReference type="SAM" id="SignalP"/>
    </source>
</evidence>
<organism evidence="2 3">
    <name type="scientific">Stella humosa</name>
    <dbReference type="NCBI Taxonomy" id="94"/>
    <lineage>
        <taxon>Bacteria</taxon>
        <taxon>Pseudomonadati</taxon>
        <taxon>Pseudomonadota</taxon>
        <taxon>Alphaproteobacteria</taxon>
        <taxon>Rhodospirillales</taxon>
        <taxon>Stellaceae</taxon>
        <taxon>Stella</taxon>
    </lineage>
</organism>
<dbReference type="Pfam" id="PF16868">
    <property type="entry name" value="NMT1_3"/>
    <property type="match status" value="1"/>
</dbReference>
<accession>A0A3N1KTC5</accession>
<dbReference type="Proteomes" id="UP000278222">
    <property type="component" value="Unassembled WGS sequence"/>
</dbReference>
<dbReference type="PANTHER" id="PTHR42941:SF1">
    <property type="entry name" value="SLL1037 PROTEIN"/>
    <property type="match status" value="1"/>
</dbReference>
<dbReference type="SUPFAM" id="SSF53850">
    <property type="entry name" value="Periplasmic binding protein-like II"/>
    <property type="match status" value="1"/>
</dbReference>
<dbReference type="PROSITE" id="PS51257">
    <property type="entry name" value="PROKAR_LIPOPROTEIN"/>
    <property type="match status" value="1"/>
</dbReference>
<evidence type="ECO:0000313" key="2">
    <source>
        <dbReference type="EMBL" id="ROP83841.1"/>
    </source>
</evidence>
<evidence type="ECO:0008006" key="4">
    <source>
        <dbReference type="Google" id="ProtNLM"/>
    </source>
</evidence>
<comment type="caution">
    <text evidence="2">The sequence shown here is derived from an EMBL/GenBank/DDBJ whole genome shotgun (WGS) entry which is preliminary data.</text>
</comment>
<protein>
    <recommendedName>
        <fullName evidence="4">TRAP transporter TAXI family solute receptor</fullName>
    </recommendedName>
</protein>
<gene>
    <name evidence="2" type="ORF">EDC65_4490</name>
</gene>